<name>A0ABR1R094_9PEZI</name>
<evidence type="ECO:0000313" key="2">
    <source>
        <dbReference type="Proteomes" id="UP001391051"/>
    </source>
</evidence>
<dbReference type="RefSeq" id="XP_066707495.1">
    <property type="nucleotide sequence ID" value="XM_066838602.1"/>
</dbReference>
<dbReference type="GeneID" id="92071664"/>
<organism evidence="1 2">
    <name type="scientific">Apiospora aurea</name>
    <dbReference type="NCBI Taxonomy" id="335848"/>
    <lineage>
        <taxon>Eukaryota</taxon>
        <taxon>Fungi</taxon>
        <taxon>Dikarya</taxon>
        <taxon>Ascomycota</taxon>
        <taxon>Pezizomycotina</taxon>
        <taxon>Sordariomycetes</taxon>
        <taxon>Xylariomycetidae</taxon>
        <taxon>Amphisphaeriales</taxon>
        <taxon>Apiosporaceae</taxon>
        <taxon>Apiospora</taxon>
    </lineage>
</organism>
<keyword evidence="2" id="KW-1185">Reference proteome</keyword>
<comment type="caution">
    <text evidence="1">The sequence shown here is derived from an EMBL/GenBank/DDBJ whole genome shotgun (WGS) entry which is preliminary data.</text>
</comment>
<reference evidence="1 2" key="1">
    <citation type="submission" date="2023-01" db="EMBL/GenBank/DDBJ databases">
        <title>Analysis of 21 Apiospora genomes using comparative genomics revels a genus with tremendous synthesis potential of carbohydrate active enzymes and secondary metabolites.</title>
        <authorList>
            <person name="Sorensen T."/>
        </authorList>
    </citation>
    <scope>NUCLEOTIDE SEQUENCE [LARGE SCALE GENOMIC DNA]</scope>
    <source>
        <strain evidence="1 2">CBS 24483</strain>
    </source>
</reference>
<gene>
    <name evidence="1" type="ORF">PG986_002380</name>
</gene>
<dbReference type="Proteomes" id="UP001391051">
    <property type="component" value="Unassembled WGS sequence"/>
</dbReference>
<protein>
    <submittedName>
        <fullName evidence="1">Uncharacterized protein</fullName>
    </submittedName>
</protein>
<dbReference type="EMBL" id="JAQQWE010000001">
    <property type="protein sequence ID" value="KAK7968103.1"/>
    <property type="molecule type" value="Genomic_DNA"/>
</dbReference>
<sequence>MPKRSVVGDEAEATGESHMEIMVPSLQFCCKDKAHHRQYPLTVLMNMDLSDHEKAKNTRRNSKKLEVPSITTEKRLENSHRYHWGICIRNVCCNLELGSYNLFRKDCFNRIQELYSTSGKFPEFCDKEDCVEKNDEHDYQDEHPNCCLPLMALVPARMSVMREFASVHNVTIPGVEMPPGIYDVEKRGETPRLPRIRSASV</sequence>
<evidence type="ECO:0000313" key="1">
    <source>
        <dbReference type="EMBL" id="KAK7968103.1"/>
    </source>
</evidence>
<proteinExistence type="predicted"/>
<accession>A0ABR1R094</accession>